<sequence length="307" mass="33021">MTDYTVPKMNDVSEGALDLGTVGEFTRAEVQRSASWHNKVLKLFVLDEQNKVLYDEVRPTPNNDRLAVWENIAKSILLGREGQQLRVYYEVDGVRSQVLTLTIKANFAAPLTVDLSGRNYIVFRTAAEEPSPPPEVPDYAQFTRTTAQAVNYESSDTKVARVDSSGKVSLLGNAEDPPVTITALDAAGASVGSYTLTVRGVRGLYLLSYDHELQAPGAALAATSYGLDVPTADDFSRFSAVYAAAKDDLAGYLKAQNLGLPDMTEKGFLGVVTDTSGSPTYLDLATLQVSSASPSQKGYAIGISQPH</sequence>
<dbReference type="Proteomes" id="UP000269115">
    <property type="component" value="Unassembled WGS sequence"/>
</dbReference>
<reference evidence="1 2" key="1">
    <citation type="submission" date="2018-11" db="EMBL/GenBank/DDBJ databases">
        <title>Genomic analyses of the natural microbiome of Caenorhabditis elegans.</title>
        <authorList>
            <person name="Samuel B."/>
        </authorList>
    </citation>
    <scope>NUCLEOTIDE SEQUENCE [LARGE SCALE GENOMIC DNA]</scope>
    <source>
        <strain evidence="1 2">BIGb0473</strain>
    </source>
</reference>
<evidence type="ECO:0008006" key="3">
    <source>
        <dbReference type="Google" id="ProtNLM"/>
    </source>
</evidence>
<proteinExistence type="predicted"/>
<dbReference type="AlphaFoldDB" id="A0A9X8EKM9"/>
<gene>
    <name evidence="1" type="ORF">EDF85_1489</name>
</gene>
<protein>
    <recommendedName>
        <fullName evidence="3">BIG2 domain-containing protein</fullName>
    </recommendedName>
</protein>
<dbReference type="Gene3D" id="2.60.40.1080">
    <property type="match status" value="1"/>
</dbReference>
<organism evidence="1 2">
    <name type="scientific">Pseudomonas putida</name>
    <name type="common">Arthrobacter siderocapsulatus</name>
    <dbReference type="NCBI Taxonomy" id="303"/>
    <lineage>
        <taxon>Bacteria</taxon>
        <taxon>Pseudomonadati</taxon>
        <taxon>Pseudomonadota</taxon>
        <taxon>Gammaproteobacteria</taxon>
        <taxon>Pseudomonadales</taxon>
        <taxon>Pseudomonadaceae</taxon>
        <taxon>Pseudomonas</taxon>
    </lineage>
</organism>
<evidence type="ECO:0000313" key="1">
    <source>
        <dbReference type="EMBL" id="ROQ53724.1"/>
    </source>
</evidence>
<evidence type="ECO:0000313" key="2">
    <source>
        <dbReference type="Proteomes" id="UP000269115"/>
    </source>
</evidence>
<comment type="caution">
    <text evidence="1">The sequence shown here is derived from an EMBL/GenBank/DDBJ whole genome shotgun (WGS) entry which is preliminary data.</text>
</comment>
<name>A0A9X8EKM9_PSEPU</name>
<dbReference type="EMBL" id="RJUR01000011">
    <property type="protein sequence ID" value="ROQ53724.1"/>
    <property type="molecule type" value="Genomic_DNA"/>
</dbReference>
<dbReference type="SUPFAM" id="SSF49373">
    <property type="entry name" value="Invasin/intimin cell-adhesion fragments"/>
    <property type="match status" value="1"/>
</dbReference>
<accession>A0A9X8EKM9</accession>
<dbReference type="RefSeq" id="WP_123752669.1">
    <property type="nucleotide sequence ID" value="NZ_RJUR01000011.1"/>
</dbReference>
<dbReference type="InterPro" id="IPR008964">
    <property type="entry name" value="Invasin/intimin_cell_adhesion"/>
</dbReference>